<protein>
    <submittedName>
        <fullName evidence="2">Transposase</fullName>
    </submittedName>
</protein>
<name>A0A1I7VZN2_LOALO</name>
<sequence length="52" mass="6143">MHTTTQNVQYAYKELPLGNRAFALRMLHLEKKKPEQLEKKIKQMQNDPSTSK</sequence>
<proteinExistence type="predicted"/>
<reference evidence="1" key="1">
    <citation type="submission" date="2012-04" db="EMBL/GenBank/DDBJ databases">
        <title>The Genome Sequence of Loa loa.</title>
        <authorList>
            <consortium name="The Broad Institute Genome Sequencing Platform"/>
            <consortium name="Broad Institute Genome Sequencing Center for Infectious Disease"/>
            <person name="Nutman T.B."/>
            <person name="Fink D.L."/>
            <person name="Russ C."/>
            <person name="Young S."/>
            <person name="Zeng Q."/>
            <person name="Gargeya S."/>
            <person name="Alvarado L."/>
            <person name="Berlin A."/>
            <person name="Chapman S.B."/>
            <person name="Chen Z."/>
            <person name="Freedman E."/>
            <person name="Gellesch M."/>
            <person name="Goldberg J."/>
            <person name="Griggs A."/>
            <person name="Gujja S."/>
            <person name="Heilman E.R."/>
            <person name="Heiman D."/>
            <person name="Howarth C."/>
            <person name="Mehta T."/>
            <person name="Neiman D."/>
            <person name="Pearson M."/>
            <person name="Roberts A."/>
            <person name="Saif S."/>
            <person name="Shea T."/>
            <person name="Shenoy N."/>
            <person name="Sisk P."/>
            <person name="Stolte C."/>
            <person name="Sykes S."/>
            <person name="White J."/>
            <person name="Yandava C."/>
            <person name="Haas B."/>
            <person name="Henn M.R."/>
            <person name="Nusbaum C."/>
            <person name="Birren B."/>
        </authorList>
    </citation>
    <scope>NUCLEOTIDE SEQUENCE [LARGE SCALE GENOMIC DNA]</scope>
</reference>
<reference evidence="2" key="2">
    <citation type="submission" date="2016-11" db="UniProtKB">
        <authorList>
            <consortium name="WormBaseParasite"/>
        </authorList>
    </citation>
    <scope>IDENTIFICATION</scope>
</reference>
<organism evidence="1 2">
    <name type="scientific">Loa loa</name>
    <name type="common">Eye worm</name>
    <name type="synonym">Filaria loa</name>
    <dbReference type="NCBI Taxonomy" id="7209"/>
    <lineage>
        <taxon>Eukaryota</taxon>
        <taxon>Metazoa</taxon>
        <taxon>Ecdysozoa</taxon>
        <taxon>Nematoda</taxon>
        <taxon>Chromadorea</taxon>
        <taxon>Rhabditida</taxon>
        <taxon>Spirurina</taxon>
        <taxon>Spiruromorpha</taxon>
        <taxon>Filarioidea</taxon>
        <taxon>Onchocercidae</taxon>
        <taxon>Loa</taxon>
    </lineage>
</organism>
<accession>A0A1I7VZN2</accession>
<dbReference type="WBParaSite" id="EN70_8039">
    <property type="protein sequence ID" value="EN70_8039"/>
    <property type="gene ID" value="EN70_8039"/>
</dbReference>
<keyword evidence="1" id="KW-1185">Reference proteome</keyword>
<dbReference type="Proteomes" id="UP000095285">
    <property type="component" value="Unassembled WGS sequence"/>
</dbReference>
<evidence type="ECO:0000313" key="2">
    <source>
        <dbReference type="WBParaSite" id="EN70_8039"/>
    </source>
</evidence>
<evidence type="ECO:0000313" key="1">
    <source>
        <dbReference type="Proteomes" id="UP000095285"/>
    </source>
</evidence>
<dbReference type="AlphaFoldDB" id="A0A1I7VZN2"/>